<reference evidence="5 7" key="1">
    <citation type="submission" date="2015-11" db="EMBL/GenBank/DDBJ databases">
        <title>Expanding the genomic diversity of Burkholderia species for the development of highly accurate diagnostics.</title>
        <authorList>
            <person name="Sahl J."/>
            <person name="Keim P."/>
            <person name="Wagner D."/>
        </authorList>
    </citation>
    <scope>NUCLEOTIDE SEQUENCE [LARGE SCALE GENOMIC DNA]</scope>
    <source>
        <strain evidence="5 7">MSMB1960WGS</strain>
    </source>
</reference>
<accession>A0A106PEW2</accession>
<dbReference type="Pfam" id="PF05724">
    <property type="entry name" value="TPMT"/>
    <property type="match status" value="1"/>
</dbReference>
<evidence type="ECO:0000313" key="7">
    <source>
        <dbReference type="Proteomes" id="UP000068603"/>
    </source>
</evidence>
<reference evidence="6 8" key="2">
    <citation type="submission" date="2018-08" db="EMBL/GenBank/DDBJ databases">
        <title>Comparative analysis of Burkholderia isolates from Puerto Rico.</title>
        <authorList>
            <person name="Hall C."/>
            <person name="Sahl J."/>
            <person name="Wagner D."/>
        </authorList>
    </citation>
    <scope>NUCLEOTIDE SEQUENCE [LARGE SCALE GENOMIC DNA]</scope>
    <source>
        <strain evidence="6 8">Bp8966</strain>
    </source>
</reference>
<sequence length="211" mass="23005">MPDPTRDPSPATPVAADFSTRDPGHASFWDERFARGVTPWEYGGVPDGFRAFAGRREPCAVLIPGCGSAQEAGWLAQAGWPVRAIDFAAQAVAAAQAQLGVRAGVVEQADFFAYAPPFDVQWVYERAFLCALPRDRRADYAQKMAALLPAGGVLAGYFFIGATPKGPPFGIDRAELDALLGPHFELIEDLPVADSLPVFDGRERWLTWRRR</sequence>
<dbReference type="PANTHER" id="PTHR10259">
    <property type="entry name" value="THIOPURINE S-METHYLTRANSFERASE"/>
    <property type="match status" value="1"/>
</dbReference>
<comment type="caution">
    <text evidence="5">The sequence shown here is derived from an EMBL/GenBank/DDBJ whole genome shotgun (WGS) entry which is preliminary data.</text>
</comment>
<proteinExistence type="predicted"/>
<dbReference type="PROSITE" id="PS51585">
    <property type="entry name" value="SAM_MT_TPMT"/>
    <property type="match status" value="1"/>
</dbReference>
<dbReference type="RefSeq" id="WP_060149648.1">
    <property type="nucleotide sequence ID" value="NZ_LPGD01000069.1"/>
</dbReference>
<evidence type="ECO:0000256" key="4">
    <source>
        <dbReference type="SAM" id="MobiDB-lite"/>
    </source>
</evidence>
<evidence type="ECO:0000313" key="8">
    <source>
        <dbReference type="Proteomes" id="UP000281098"/>
    </source>
</evidence>
<protein>
    <submittedName>
        <fullName evidence="5">SAM-dependent methyltransferase</fullName>
    </submittedName>
</protein>
<evidence type="ECO:0000256" key="3">
    <source>
        <dbReference type="ARBA" id="ARBA00022691"/>
    </source>
</evidence>
<dbReference type="GO" id="GO:0008119">
    <property type="term" value="F:thiopurine S-methyltransferase activity"/>
    <property type="evidence" value="ECO:0007669"/>
    <property type="project" value="TreeGrafter"/>
</dbReference>
<dbReference type="EMBL" id="LPHB01000018">
    <property type="protein sequence ID" value="KWA66862.1"/>
    <property type="molecule type" value="Genomic_DNA"/>
</dbReference>
<organism evidence="5">
    <name type="scientific">Burkholderia stagnalis</name>
    <dbReference type="NCBI Taxonomy" id="1503054"/>
    <lineage>
        <taxon>Bacteria</taxon>
        <taxon>Pseudomonadati</taxon>
        <taxon>Pseudomonadota</taxon>
        <taxon>Betaproteobacteria</taxon>
        <taxon>Burkholderiales</taxon>
        <taxon>Burkholderiaceae</taxon>
        <taxon>Burkholderia</taxon>
        <taxon>Burkholderia cepacia complex</taxon>
    </lineage>
</organism>
<gene>
    <name evidence="6" type="ORF">DF017_29500</name>
    <name evidence="5" type="ORF">WT44_04045</name>
</gene>
<keyword evidence="1 5" id="KW-0489">Methyltransferase</keyword>
<name>A0A106PEW2_9BURK</name>
<dbReference type="SUPFAM" id="SSF53335">
    <property type="entry name" value="S-adenosyl-L-methionine-dependent methyltransferases"/>
    <property type="match status" value="1"/>
</dbReference>
<evidence type="ECO:0000313" key="6">
    <source>
        <dbReference type="EMBL" id="RQY84853.1"/>
    </source>
</evidence>
<evidence type="ECO:0000256" key="1">
    <source>
        <dbReference type="ARBA" id="ARBA00022603"/>
    </source>
</evidence>
<dbReference type="InterPro" id="IPR008854">
    <property type="entry name" value="TPMT"/>
</dbReference>
<keyword evidence="8" id="KW-1185">Reference proteome</keyword>
<dbReference type="InterPro" id="IPR029063">
    <property type="entry name" value="SAM-dependent_MTases_sf"/>
</dbReference>
<dbReference type="PANTHER" id="PTHR10259:SF11">
    <property type="entry name" value="THIOPURINE S-METHYLTRANSFERASE"/>
    <property type="match status" value="1"/>
</dbReference>
<dbReference type="Proteomes" id="UP000281098">
    <property type="component" value="Unassembled WGS sequence"/>
</dbReference>
<dbReference type="Gene3D" id="3.40.50.150">
    <property type="entry name" value="Vaccinia Virus protein VP39"/>
    <property type="match status" value="1"/>
</dbReference>
<dbReference type="AlphaFoldDB" id="A0A106PEW2"/>
<evidence type="ECO:0000313" key="5">
    <source>
        <dbReference type="EMBL" id="KWA66862.1"/>
    </source>
</evidence>
<evidence type="ECO:0000256" key="2">
    <source>
        <dbReference type="ARBA" id="ARBA00022679"/>
    </source>
</evidence>
<keyword evidence="3" id="KW-0949">S-adenosyl-L-methionine</keyword>
<dbReference type="EMBL" id="QTPM01000052">
    <property type="protein sequence ID" value="RQY84853.1"/>
    <property type="molecule type" value="Genomic_DNA"/>
</dbReference>
<dbReference type="GO" id="GO:0032259">
    <property type="term" value="P:methylation"/>
    <property type="evidence" value="ECO:0007669"/>
    <property type="project" value="UniProtKB-KW"/>
</dbReference>
<dbReference type="STRING" id="1503054.WT74_14455"/>
<feature type="region of interest" description="Disordered" evidence="4">
    <location>
        <begin position="1"/>
        <end position="23"/>
    </location>
</feature>
<dbReference type="Proteomes" id="UP000068603">
    <property type="component" value="Unassembled WGS sequence"/>
</dbReference>
<keyword evidence="2 5" id="KW-0808">Transferase</keyword>